<name>A0ACD3AQT6_9AGAR</name>
<accession>A0ACD3AQT6</accession>
<protein>
    <submittedName>
        <fullName evidence="1">General substrate transporter</fullName>
    </submittedName>
</protein>
<dbReference type="Proteomes" id="UP000308600">
    <property type="component" value="Unassembled WGS sequence"/>
</dbReference>
<organism evidence="1 2">
    <name type="scientific">Pluteus cervinus</name>
    <dbReference type="NCBI Taxonomy" id="181527"/>
    <lineage>
        <taxon>Eukaryota</taxon>
        <taxon>Fungi</taxon>
        <taxon>Dikarya</taxon>
        <taxon>Basidiomycota</taxon>
        <taxon>Agaricomycotina</taxon>
        <taxon>Agaricomycetes</taxon>
        <taxon>Agaricomycetidae</taxon>
        <taxon>Agaricales</taxon>
        <taxon>Pluteineae</taxon>
        <taxon>Pluteaceae</taxon>
        <taxon>Pluteus</taxon>
    </lineage>
</organism>
<dbReference type="EMBL" id="ML208364">
    <property type="protein sequence ID" value="TFK67892.1"/>
    <property type="molecule type" value="Genomic_DNA"/>
</dbReference>
<sequence>MARPNNPHAFTAHGWFLCSWILITSFQYGYHISALNQIQAVLTCKNENLEEMHITLPTCIPMSDFYFSIVTATFTLGGLFGSSVANIVMDRKGRRGAVTISSVLTVLGATTMGIGSTVEIMVLGRFFIGVAAGIGLCVVPVFLSEIAPARISGKIGVLTQLGIVLGIMATQLIGFKFATPTEWRKVLYISSILALLQLVASWMATESPVWLGNNRLSEERVSASQKIWITVSSSAAIDPEADDPLLGDRRDQEPHESLALHQVLVRPELRRPLTIVCLAMVSQQVSGVNAVLYYSNDILSKALPTLAAHISLGITVVNVLMTFPPIILIEKMGRKPLLSLSLAGVCLSSFAVGYGLNAAIVPLSSLAVIAFIMSFAIGLGPVPFVMISEVSPPGAVSALSSIALSLNWVVNFLVGLLFLPLRNAIAGGDATKEGRIFYVFSGILAICFFFLARVYRG</sequence>
<keyword evidence="2" id="KW-1185">Reference proteome</keyword>
<proteinExistence type="predicted"/>
<reference evidence="1 2" key="1">
    <citation type="journal article" date="2019" name="Nat. Ecol. Evol.">
        <title>Megaphylogeny resolves global patterns of mushroom evolution.</title>
        <authorList>
            <person name="Varga T."/>
            <person name="Krizsan K."/>
            <person name="Foldi C."/>
            <person name="Dima B."/>
            <person name="Sanchez-Garcia M."/>
            <person name="Sanchez-Ramirez S."/>
            <person name="Szollosi G.J."/>
            <person name="Szarkandi J.G."/>
            <person name="Papp V."/>
            <person name="Albert L."/>
            <person name="Andreopoulos W."/>
            <person name="Angelini C."/>
            <person name="Antonin V."/>
            <person name="Barry K.W."/>
            <person name="Bougher N.L."/>
            <person name="Buchanan P."/>
            <person name="Buyck B."/>
            <person name="Bense V."/>
            <person name="Catcheside P."/>
            <person name="Chovatia M."/>
            <person name="Cooper J."/>
            <person name="Damon W."/>
            <person name="Desjardin D."/>
            <person name="Finy P."/>
            <person name="Geml J."/>
            <person name="Haridas S."/>
            <person name="Hughes K."/>
            <person name="Justo A."/>
            <person name="Karasinski D."/>
            <person name="Kautmanova I."/>
            <person name="Kiss B."/>
            <person name="Kocsube S."/>
            <person name="Kotiranta H."/>
            <person name="LaButti K.M."/>
            <person name="Lechner B.E."/>
            <person name="Liimatainen K."/>
            <person name="Lipzen A."/>
            <person name="Lukacs Z."/>
            <person name="Mihaltcheva S."/>
            <person name="Morgado L.N."/>
            <person name="Niskanen T."/>
            <person name="Noordeloos M.E."/>
            <person name="Ohm R.A."/>
            <person name="Ortiz-Santana B."/>
            <person name="Ovrebo C."/>
            <person name="Racz N."/>
            <person name="Riley R."/>
            <person name="Savchenko A."/>
            <person name="Shiryaev A."/>
            <person name="Soop K."/>
            <person name="Spirin V."/>
            <person name="Szebenyi C."/>
            <person name="Tomsovsky M."/>
            <person name="Tulloss R.E."/>
            <person name="Uehling J."/>
            <person name="Grigoriev I.V."/>
            <person name="Vagvolgyi C."/>
            <person name="Papp T."/>
            <person name="Martin F.M."/>
            <person name="Miettinen O."/>
            <person name="Hibbett D.S."/>
            <person name="Nagy L.G."/>
        </authorList>
    </citation>
    <scope>NUCLEOTIDE SEQUENCE [LARGE SCALE GENOMIC DNA]</scope>
    <source>
        <strain evidence="1 2">NL-1719</strain>
    </source>
</reference>
<evidence type="ECO:0000313" key="1">
    <source>
        <dbReference type="EMBL" id="TFK67892.1"/>
    </source>
</evidence>
<evidence type="ECO:0000313" key="2">
    <source>
        <dbReference type="Proteomes" id="UP000308600"/>
    </source>
</evidence>
<gene>
    <name evidence="1" type="ORF">BDN72DRAFT_842486</name>
</gene>